<reference evidence="1 2" key="1">
    <citation type="submission" date="2022-11" db="EMBL/GenBank/DDBJ databases">
        <title>The characterization of three novel Bacteroidetes species and genomic analysis of their roles in tidal elemental geochemical cycles.</title>
        <authorList>
            <person name="Ma K."/>
        </authorList>
    </citation>
    <scope>NUCLEOTIDE SEQUENCE [LARGE SCALE GENOMIC DNA]</scope>
    <source>
        <strain evidence="1 2">M17</strain>
    </source>
</reference>
<name>A0ABT3RMR9_9BACT</name>
<gene>
    <name evidence="1" type="ORF">OO013_01235</name>
</gene>
<dbReference type="InterPro" id="IPR021272">
    <property type="entry name" value="DUF2851"/>
</dbReference>
<accession>A0ABT3RMR9</accession>
<evidence type="ECO:0000313" key="2">
    <source>
        <dbReference type="Proteomes" id="UP001209885"/>
    </source>
</evidence>
<dbReference type="Proteomes" id="UP001209885">
    <property type="component" value="Unassembled WGS sequence"/>
</dbReference>
<comment type="caution">
    <text evidence="1">The sequence shown here is derived from an EMBL/GenBank/DDBJ whole genome shotgun (WGS) entry which is preliminary data.</text>
</comment>
<proteinExistence type="predicted"/>
<organism evidence="1 2">
    <name type="scientific">Mangrovivirga halotolerans</name>
    <dbReference type="NCBI Taxonomy" id="2993936"/>
    <lineage>
        <taxon>Bacteria</taxon>
        <taxon>Pseudomonadati</taxon>
        <taxon>Bacteroidota</taxon>
        <taxon>Cytophagia</taxon>
        <taxon>Cytophagales</taxon>
        <taxon>Mangrovivirgaceae</taxon>
        <taxon>Mangrovivirga</taxon>
    </lineage>
</organism>
<dbReference type="EMBL" id="JAPFQN010000001">
    <property type="protein sequence ID" value="MCX2742465.1"/>
    <property type="molecule type" value="Genomic_DNA"/>
</dbReference>
<keyword evidence="2" id="KW-1185">Reference proteome</keyword>
<dbReference type="Pfam" id="PF11013">
    <property type="entry name" value="DUF2851"/>
    <property type="match status" value="1"/>
</dbReference>
<protein>
    <submittedName>
        <fullName evidence="1">DUF2851 family protein</fullName>
    </submittedName>
</protein>
<dbReference type="RefSeq" id="WP_266054701.1">
    <property type="nucleotide sequence ID" value="NZ_JAPFQN010000001.1"/>
</dbReference>
<evidence type="ECO:0000313" key="1">
    <source>
        <dbReference type="EMBL" id="MCX2742465.1"/>
    </source>
</evidence>
<sequence length="435" mass="50586">MQEDFLHYLWKYQSFDKDLLTTHRNQPLTIIKTGSFNNNDGPDFSSGLVEIDDLKWFGNIEIHIKSSDWYNHKHHEDPAYDNVILHVVWENDVDVFNAAGEIIPVLELKDRVSPLLVRKYKQFLQPPGSIPCGVFDPVNHCDSIRVRQAMDMAMTLRMDEKKSRILKELKDENNNWEKVAYKQLLRSFGFKINQEGFDQMAYLLDESIIKKNIQRPELIEAYLFGLAGMLDGEPCDDYSALLTSEFNFLQHKYNLTQKVDPSYWKYMRLRPSNFPAVRIAQYCAIISETSNLFDAFLHFESYFSIHKILKREPSGYWRNHYKFGTESKFKNKTPGKSSIDLLIINTIVPLIYSYAEYIGNHELKEKGLIILESIKPEKNRITKRFSDLGFDLINAYDSQSIIGLNKLFCERKKCLSCPVGINLLKNNHASGVQIP</sequence>